<feature type="binding site" evidence="2">
    <location>
        <position position="107"/>
    </location>
    <ligand>
        <name>Mg(2+)</name>
        <dbReference type="ChEBI" id="CHEBI:18420"/>
        <label>1</label>
        <note>catalytic</note>
    </ligand>
</feature>
<accession>A0A3Q2FHY9</accession>
<dbReference type="PROSITE" id="PS00630">
    <property type="entry name" value="IMP_2"/>
    <property type="match status" value="1"/>
</dbReference>
<dbReference type="Proteomes" id="UP000265020">
    <property type="component" value="Unassembled WGS sequence"/>
</dbReference>
<dbReference type="InterPro" id="IPR020550">
    <property type="entry name" value="Inositol_monophosphatase_CS"/>
</dbReference>
<evidence type="ECO:0000313" key="3">
    <source>
        <dbReference type="Ensembl" id="ENSCVAP00000003695.1"/>
    </source>
</evidence>
<comment type="similarity">
    <text evidence="1">Belongs to the inositol monophosphatase superfamily.</text>
</comment>
<proteinExistence type="inferred from homology"/>
<protein>
    <submittedName>
        <fullName evidence="3">Uncharacterized protein</fullName>
    </submittedName>
</protein>
<dbReference type="PANTHER" id="PTHR43028:SF3">
    <property type="entry name" value="INOSITOL POLYPHOSPHATE 1-PHOSPHATASE"/>
    <property type="match status" value="1"/>
</dbReference>
<dbReference type="OMA" id="ERWANEG"/>
<comment type="cofactor">
    <cofactor evidence="2">
        <name>Mg(2+)</name>
        <dbReference type="ChEBI" id="CHEBI:18420"/>
    </cofactor>
</comment>
<dbReference type="AlphaFoldDB" id="A0A3Q2FHY9"/>
<reference evidence="3" key="2">
    <citation type="submission" date="2025-09" db="UniProtKB">
        <authorList>
            <consortium name="Ensembl"/>
        </authorList>
    </citation>
    <scope>IDENTIFICATION</scope>
</reference>
<dbReference type="Pfam" id="PF00459">
    <property type="entry name" value="Inositol_P"/>
    <property type="match status" value="1"/>
</dbReference>
<dbReference type="GeneTree" id="ENSGT00940000156785"/>
<dbReference type="SUPFAM" id="SSF56655">
    <property type="entry name" value="Carbohydrate phosphatase"/>
    <property type="match status" value="1"/>
</dbReference>
<organism evidence="3 4">
    <name type="scientific">Cyprinodon variegatus</name>
    <name type="common">Sheepshead minnow</name>
    <dbReference type="NCBI Taxonomy" id="28743"/>
    <lineage>
        <taxon>Eukaryota</taxon>
        <taxon>Metazoa</taxon>
        <taxon>Chordata</taxon>
        <taxon>Craniata</taxon>
        <taxon>Vertebrata</taxon>
        <taxon>Euteleostomi</taxon>
        <taxon>Actinopterygii</taxon>
        <taxon>Neopterygii</taxon>
        <taxon>Teleostei</taxon>
        <taxon>Neoteleostei</taxon>
        <taxon>Acanthomorphata</taxon>
        <taxon>Ovalentaria</taxon>
        <taxon>Atherinomorphae</taxon>
        <taxon>Cyprinodontiformes</taxon>
        <taxon>Cyprinodontidae</taxon>
        <taxon>Cyprinodon</taxon>
    </lineage>
</organism>
<dbReference type="Ensembl" id="ENSCVAT00000009608.1">
    <property type="protein sequence ID" value="ENSCVAP00000003695.1"/>
    <property type="gene ID" value="ENSCVAG00000004908.1"/>
</dbReference>
<keyword evidence="2" id="KW-0479">Metal-binding</keyword>
<dbReference type="Gene3D" id="3.40.190.80">
    <property type="match status" value="1"/>
</dbReference>
<evidence type="ECO:0000256" key="2">
    <source>
        <dbReference type="PIRSR" id="PIRSR600760-2"/>
    </source>
</evidence>
<sequence length="200" mass="21573">MEETHPRPLILNSPPFACFLWKHYWGVSCGGINICSESSPSGRSGEQRGLSVVLSSSEKQPVKEALTSVCGPENIMYASGAGYKILCVIQGLADAYILSEGSTYKWDSCAPHALLRALGGGVVDLAVSLQQSESGVQDPSTELTYHLPRADQTGADRWANYGGLVAYRDCSHLTVMFLNCGRKPGHPERTHTCSGRPCKL</sequence>
<dbReference type="InterPro" id="IPR000760">
    <property type="entry name" value="Inositol_monophosphatase-like"/>
</dbReference>
<evidence type="ECO:0000256" key="1">
    <source>
        <dbReference type="ARBA" id="ARBA00009759"/>
    </source>
</evidence>
<name>A0A3Q2FHY9_CYPVA</name>
<dbReference type="GO" id="GO:0004441">
    <property type="term" value="F:inositol-1,4-bisphosphate 1-phosphatase activity"/>
    <property type="evidence" value="ECO:0007669"/>
    <property type="project" value="TreeGrafter"/>
</dbReference>
<dbReference type="STRING" id="28743.ENSCVAP00000003695"/>
<keyword evidence="4" id="KW-1185">Reference proteome</keyword>
<dbReference type="GO" id="GO:0046872">
    <property type="term" value="F:metal ion binding"/>
    <property type="evidence" value="ECO:0007669"/>
    <property type="project" value="UniProtKB-KW"/>
</dbReference>
<dbReference type="InterPro" id="IPR050725">
    <property type="entry name" value="CysQ/Inositol_MonoPase"/>
</dbReference>
<dbReference type="PANTHER" id="PTHR43028">
    <property type="entry name" value="3'(2'),5'-BISPHOSPHATE NUCLEOTIDASE 1"/>
    <property type="match status" value="1"/>
</dbReference>
<keyword evidence="2" id="KW-0460">Magnesium</keyword>
<evidence type="ECO:0000313" key="4">
    <source>
        <dbReference type="Proteomes" id="UP000265020"/>
    </source>
</evidence>
<dbReference type="FunFam" id="3.40.190.80:FF:000015">
    <property type="entry name" value="Inositol polyphosphate 1-phosphatase"/>
    <property type="match status" value="1"/>
</dbReference>
<reference evidence="3" key="1">
    <citation type="submission" date="2025-08" db="UniProtKB">
        <authorList>
            <consortium name="Ensembl"/>
        </authorList>
    </citation>
    <scope>IDENTIFICATION</scope>
</reference>
<dbReference type="GO" id="GO:0046854">
    <property type="term" value="P:phosphatidylinositol phosphate biosynthetic process"/>
    <property type="evidence" value="ECO:0007669"/>
    <property type="project" value="InterPro"/>
</dbReference>